<keyword evidence="8" id="KW-1185">Reference proteome</keyword>
<dbReference type="Proteomes" id="UP000182241">
    <property type="component" value="Unassembled WGS sequence"/>
</dbReference>
<evidence type="ECO:0000256" key="6">
    <source>
        <dbReference type="SAM" id="Phobius"/>
    </source>
</evidence>
<dbReference type="Gene3D" id="1.20.120.350">
    <property type="entry name" value="Voltage-gated potassium channels. Chain C"/>
    <property type="match status" value="1"/>
</dbReference>
<feature type="region of interest" description="Disordered" evidence="5">
    <location>
        <begin position="246"/>
        <end position="270"/>
    </location>
</feature>
<dbReference type="SUPFAM" id="SSF81324">
    <property type="entry name" value="Voltage-gated potassium channels"/>
    <property type="match status" value="1"/>
</dbReference>
<feature type="compositionally biased region" description="Basic and acidic residues" evidence="5">
    <location>
        <begin position="246"/>
        <end position="255"/>
    </location>
</feature>
<dbReference type="STRING" id="57704.SAMN04489793_2117"/>
<keyword evidence="3 6" id="KW-1133">Transmembrane helix</keyword>
<feature type="transmembrane region" description="Helical" evidence="6">
    <location>
        <begin position="20"/>
        <end position="42"/>
    </location>
</feature>
<comment type="subcellular location">
    <subcellularLocation>
        <location evidence="1">Membrane</location>
        <topology evidence="1">Multi-pass membrane protein</topology>
    </subcellularLocation>
</comment>
<name>A0A1H4RXH0_TSUTY</name>
<dbReference type="EMBL" id="FNSA01000003">
    <property type="protein sequence ID" value="SEC36623.1"/>
    <property type="molecule type" value="Genomic_DNA"/>
</dbReference>
<dbReference type="InterPro" id="IPR027359">
    <property type="entry name" value="Volt_channel_dom_sf"/>
</dbReference>
<evidence type="ECO:0000256" key="4">
    <source>
        <dbReference type="ARBA" id="ARBA00023136"/>
    </source>
</evidence>
<sequence>MNATTDARLAPYPRKPPVLWTDWAMVALAFVSVGLIVWITFFDVSPTTLRTVLIVDAVICAIFAAEFLWRWRQVGWHRRFLLVNWYEILGMIPAVVVTSPIPRAFRIIRIAVALARLARAIDRVYGDRITAAVVNRATDTVVDAVKRPITVAVLDEVAEVLKSGHYTKNIAAALEENKPEMSGMILETIKNDPQTKRVKYIPFHDDIIQLIVDTTFRMVLQVLADERTDELVADMLRENIDQIRDSVKRKEDAESRATPGNTAVTRRPSP</sequence>
<keyword evidence="2 6" id="KW-0812">Transmembrane</keyword>
<evidence type="ECO:0000256" key="2">
    <source>
        <dbReference type="ARBA" id="ARBA00022692"/>
    </source>
</evidence>
<dbReference type="GO" id="GO:0016020">
    <property type="term" value="C:membrane"/>
    <property type="evidence" value="ECO:0007669"/>
    <property type="project" value="UniProtKB-SubCell"/>
</dbReference>
<evidence type="ECO:0000256" key="3">
    <source>
        <dbReference type="ARBA" id="ARBA00022989"/>
    </source>
</evidence>
<organism evidence="7 8">
    <name type="scientific">Tsukamurella tyrosinosolvens</name>
    <dbReference type="NCBI Taxonomy" id="57704"/>
    <lineage>
        <taxon>Bacteria</taxon>
        <taxon>Bacillati</taxon>
        <taxon>Actinomycetota</taxon>
        <taxon>Actinomycetes</taxon>
        <taxon>Mycobacteriales</taxon>
        <taxon>Tsukamurellaceae</taxon>
        <taxon>Tsukamurella</taxon>
    </lineage>
</organism>
<evidence type="ECO:0000313" key="8">
    <source>
        <dbReference type="Proteomes" id="UP000182241"/>
    </source>
</evidence>
<evidence type="ECO:0000313" key="7">
    <source>
        <dbReference type="EMBL" id="SEC36623.1"/>
    </source>
</evidence>
<reference evidence="8" key="1">
    <citation type="submission" date="2016-10" db="EMBL/GenBank/DDBJ databases">
        <authorList>
            <person name="Varghese N."/>
            <person name="Submissions S."/>
        </authorList>
    </citation>
    <scope>NUCLEOTIDE SEQUENCE [LARGE SCALE GENOMIC DNA]</scope>
    <source>
        <strain evidence="8">DSM 44234</strain>
    </source>
</reference>
<feature type="transmembrane region" description="Helical" evidence="6">
    <location>
        <begin position="48"/>
        <end position="69"/>
    </location>
</feature>
<feature type="transmembrane region" description="Helical" evidence="6">
    <location>
        <begin position="81"/>
        <end position="101"/>
    </location>
</feature>
<dbReference type="RefSeq" id="WP_068742204.1">
    <property type="nucleotide sequence ID" value="NZ_CBDRGN010000001.1"/>
</dbReference>
<accession>A0A1H4RXH0</accession>
<evidence type="ECO:0000256" key="5">
    <source>
        <dbReference type="SAM" id="MobiDB-lite"/>
    </source>
</evidence>
<protein>
    <recommendedName>
        <fullName evidence="9">Ion transport protein</fullName>
    </recommendedName>
</protein>
<dbReference type="OrthoDB" id="6717392at2"/>
<evidence type="ECO:0000256" key="1">
    <source>
        <dbReference type="ARBA" id="ARBA00004141"/>
    </source>
</evidence>
<gene>
    <name evidence="7" type="ORF">SAMN04489793_2117</name>
</gene>
<keyword evidence="4 6" id="KW-0472">Membrane</keyword>
<evidence type="ECO:0008006" key="9">
    <source>
        <dbReference type="Google" id="ProtNLM"/>
    </source>
</evidence>
<dbReference type="AlphaFoldDB" id="A0A1H4RXH0"/>
<proteinExistence type="predicted"/>